<protein>
    <submittedName>
        <fullName evidence="2">Uncharacterized protein</fullName>
    </submittedName>
</protein>
<evidence type="ECO:0000256" key="1">
    <source>
        <dbReference type="SAM" id="MobiDB-lite"/>
    </source>
</evidence>
<name>A0A917X1L6_9ACTN</name>
<evidence type="ECO:0000313" key="3">
    <source>
        <dbReference type="Proteomes" id="UP000642070"/>
    </source>
</evidence>
<dbReference type="AlphaFoldDB" id="A0A917X1L6"/>
<feature type="region of interest" description="Disordered" evidence="1">
    <location>
        <begin position="18"/>
        <end position="60"/>
    </location>
</feature>
<reference evidence="2" key="2">
    <citation type="submission" date="2020-09" db="EMBL/GenBank/DDBJ databases">
        <authorList>
            <person name="Sun Q."/>
            <person name="Ohkuma M."/>
        </authorList>
    </citation>
    <scope>NUCLEOTIDE SEQUENCE</scope>
    <source>
        <strain evidence="2">JCM 19831</strain>
    </source>
</reference>
<dbReference type="RefSeq" id="WP_190254319.1">
    <property type="nucleotide sequence ID" value="NZ_BMPI01000041.1"/>
</dbReference>
<accession>A0A917X1L6</accession>
<dbReference type="PROSITE" id="PS51257">
    <property type="entry name" value="PROKAR_LIPOPROTEIN"/>
    <property type="match status" value="1"/>
</dbReference>
<organism evidence="2 3">
    <name type="scientific">Dactylosporangium sucinum</name>
    <dbReference type="NCBI Taxonomy" id="1424081"/>
    <lineage>
        <taxon>Bacteria</taxon>
        <taxon>Bacillati</taxon>
        <taxon>Actinomycetota</taxon>
        <taxon>Actinomycetes</taxon>
        <taxon>Micromonosporales</taxon>
        <taxon>Micromonosporaceae</taxon>
        <taxon>Dactylosporangium</taxon>
    </lineage>
</organism>
<keyword evidence="3" id="KW-1185">Reference proteome</keyword>
<comment type="caution">
    <text evidence="2">The sequence shown here is derived from an EMBL/GenBank/DDBJ whole genome shotgun (WGS) entry which is preliminary data.</text>
</comment>
<dbReference type="EMBL" id="BMPI01000041">
    <property type="protein sequence ID" value="GGM58727.1"/>
    <property type="molecule type" value="Genomic_DNA"/>
</dbReference>
<proteinExistence type="predicted"/>
<gene>
    <name evidence="2" type="ORF">GCM10007977_070360</name>
</gene>
<dbReference type="Proteomes" id="UP000642070">
    <property type="component" value="Unassembled WGS sequence"/>
</dbReference>
<sequence length="149" mass="14997">MLKKLILPLAVAGALTGCSGDGPTPSVAPTTLAPSPEESLPPQTGPAPTKPGASPQAGCPVDAATLEKAFDANPQLSANIQLGSGLTDISCAKDYATARTRPTNADPATVLFNYDGAKKMWVALAGGTDGVCDTVVPQAIKAELKHCTA</sequence>
<evidence type="ECO:0000313" key="2">
    <source>
        <dbReference type="EMBL" id="GGM58727.1"/>
    </source>
</evidence>
<reference evidence="2" key="1">
    <citation type="journal article" date="2014" name="Int. J. Syst. Evol. Microbiol.">
        <title>Complete genome sequence of Corynebacterium casei LMG S-19264T (=DSM 44701T), isolated from a smear-ripened cheese.</title>
        <authorList>
            <consortium name="US DOE Joint Genome Institute (JGI-PGF)"/>
            <person name="Walter F."/>
            <person name="Albersmeier A."/>
            <person name="Kalinowski J."/>
            <person name="Ruckert C."/>
        </authorList>
    </citation>
    <scope>NUCLEOTIDE SEQUENCE</scope>
    <source>
        <strain evidence="2">JCM 19831</strain>
    </source>
</reference>